<organism evidence="2 3">
    <name type="scientific">Engystomops pustulosus</name>
    <name type="common">Tungara frog</name>
    <name type="synonym">Physalaemus pustulosus</name>
    <dbReference type="NCBI Taxonomy" id="76066"/>
    <lineage>
        <taxon>Eukaryota</taxon>
        <taxon>Metazoa</taxon>
        <taxon>Chordata</taxon>
        <taxon>Craniata</taxon>
        <taxon>Vertebrata</taxon>
        <taxon>Euteleostomi</taxon>
        <taxon>Amphibia</taxon>
        <taxon>Batrachia</taxon>
        <taxon>Anura</taxon>
        <taxon>Neobatrachia</taxon>
        <taxon>Hyloidea</taxon>
        <taxon>Leptodactylidae</taxon>
        <taxon>Leiuperinae</taxon>
        <taxon>Engystomops</taxon>
    </lineage>
</organism>
<dbReference type="SUPFAM" id="SSF57567">
    <property type="entry name" value="Serine protease inhibitors"/>
    <property type="match status" value="2"/>
</dbReference>
<dbReference type="AlphaFoldDB" id="A0AAV6YX66"/>
<accession>A0AAV6YX66</accession>
<feature type="domain" description="TIL" evidence="1">
    <location>
        <begin position="186"/>
        <end position="238"/>
    </location>
</feature>
<comment type="caution">
    <text evidence="2">The sequence shown here is derived from an EMBL/GenBank/DDBJ whole genome shotgun (WGS) entry which is preliminary data.</text>
</comment>
<gene>
    <name evidence="2" type="ORF">GDO81_018698</name>
</gene>
<dbReference type="Gene3D" id="2.10.25.10">
    <property type="entry name" value="Laminin"/>
    <property type="match status" value="2"/>
</dbReference>
<dbReference type="CDD" id="cd19941">
    <property type="entry name" value="TIL"/>
    <property type="match status" value="2"/>
</dbReference>
<reference evidence="2" key="1">
    <citation type="thesis" date="2020" institute="ProQuest LLC" country="789 East Eisenhower Parkway, Ann Arbor, MI, USA">
        <title>Comparative Genomics and Chromosome Evolution.</title>
        <authorList>
            <person name="Mudd A.B."/>
        </authorList>
    </citation>
    <scope>NUCLEOTIDE SEQUENCE</scope>
    <source>
        <strain evidence="2">237g6f4</strain>
        <tissue evidence="2">Blood</tissue>
    </source>
</reference>
<dbReference type="Pfam" id="PF01826">
    <property type="entry name" value="TIL"/>
    <property type="match status" value="1"/>
</dbReference>
<dbReference type="EMBL" id="WNYA01009479">
    <property type="protein sequence ID" value="KAG8540723.1"/>
    <property type="molecule type" value="Genomic_DNA"/>
</dbReference>
<evidence type="ECO:0000259" key="1">
    <source>
        <dbReference type="Pfam" id="PF01826"/>
    </source>
</evidence>
<dbReference type="InterPro" id="IPR002919">
    <property type="entry name" value="TIL_dom"/>
</dbReference>
<proteinExistence type="predicted"/>
<dbReference type="InterPro" id="IPR036084">
    <property type="entry name" value="Ser_inhib-like_sf"/>
</dbReference>
<evidence type="ECO:0000313" key="3">
    <source>
        <dbReference type="Proteomes" id="UP000824782"/>
    </source>
</evidence>
<dbReference type="Proteomes" id="UP000824782">
    <property type="component" value="Unassembled WGS sequence"/>
</dbReference>
<protein>
    <recommendedName>
        <fullName evidence="1">TIL domain-containing protein</fullName>
    </recommendedName>
</protein>
<evidence type="ECO:0000313" key="2">
    <source>
        <dbReference type="EMBL" id="KAG8540723.1"/>
    </source>
</evidence>
<keyword evidence="3" id="KW-1185">Reference proteome</keyword>
<name>A0AAV6YX66_ENGPU</name>
<sequence length="239" mass="26168">MVAVGSSTVYYSGFGDVIPDSVTFGRGPVDSVKQLYYYTNKYFILEGSKKESRESYKVWDVKGCEDQWSSSSVIHWSLVTFYIIFSNFTILSSMDTMKILLCLSVIALVFLSLTNSLPTAEQSCPEGAAPHSCGGCMARCPVPYSGCYKTCRSGCRCTQKGYLIGPDQKCIPQKQCPSFLSDPEHCPVGAEIADCAGCKSYCPVPDMVCRDDCHKGCKCKQDGYVISPKGTCIPIKECP</sequence>